<protein>
    <submittedName>
        <fullName evidence="1">Uncharacterized protein</fullName>
    </submittedName>
</protein>
<dbReference type="Pfam" id="PF13665">
    <property type="entry name" value="Tox-PAAR-like"/>
    <property type="match status" value="1"/>
</dbReference>
<proteinExistence type="predicted"/>
<gene>
    <name evidence="1" type="ORF">PPSIR1_42356</name>
</gene>
<dbReference type="Proteomes" id="UP000005801">
    <property type="component" value="Unassembled WGS sequence"/>
</dbReference>
<dbReference type="STRING" id="391625.PPSIR1_42356"/>
<dbReference type="AlphaFoldDB" id="A6GD27"/>
<name>A6GD27_9BACT</name>
<keyword evidence="2" id="KW-1185">Reference proteome</keyword>
<reference evidence="1 2" key="1">
    <citation type="submission" date="2007-06" db="EMBL/GenBank/DDBJ databases">
        <authorList>
            <person name="Shimkets L."/>
            <person name="Ferriera S."/>
            <person name="Johnson J."/>
            <person name="Kravitz S."/>
            <person name="Beeson K."/>
            <person name="Sutton G."/>
            <person name="Rogers Y.-H."/>
            <person name="Friedman R."/>
            <person name="Frazier M."/>
            <person name="Venter J.C."/>
        </authorList>
    </citation>
    <scope>NUCLEOTIDE SEQUENCE [LARGE SCALE GENOMIC DNA]</scope>
    <source>
        <strain evidence="1 2">SIR-1</strain>
    </source>
</reference>
<evidence type="ECO:0000313" key="1">
    <source>
        <dbReference type="EMBL" id="EDM76265.1"/>
    </source>
</evidence>
<evidence type="ECO:0000313" key="2">
    <source>
        <dbReference type="Proteomes" id="UP000005801"/>
    </source>
</evidence>
<comment type="caution">
    <text evidence="1">The sequence shown here is derived from an EMBL/GenBank/DDBJ whole genome shotgun (WGS) entry which is preliminary data.</text>
</comment>
<dbReference type="CDD" id="cd14740">
    <property type="entry name" value="PAAR_4"/>
    <property type="match status" value="1"/>
</dbReference>
<feature type="non-terminal residue" evidence="1">
    <location>
        <position position="1"/>
    </location>
</feature>
<dbReference type="EMBL" id="ABCS01000069">
    <property type="protein sequence ID" value="EDM76265.1"/>
    <property type="molecule type" value="Genomic_DNA"/>
</dbReference>
<dbReference type="OrthoDB" id="8073614at2"/>
<organism evidence="1 2">
    <name type="scientific">Plesiocystis pacifica SIR-1</name>
    <dbReference type="NCBI Taxonomy" id="391625"/>
    <lineage>
        <taxon>Bacteria</taxon>
        <taxon>Pseudomonadati</taxon>
        <taxon>Myxococcota</taxon>
        <taxon>Polyangia</taxon>
        <taxon>Nannocystales</taxon>
        <taxon>Nannocystaceae</taxon>
        <taxon>Plesiocystis</taxon>
    </lineage>
</organism>
<dbReference type="eggNOG" id="COG1475">
    <property type="taxonomic scope" value="Bacteria"/>
</dbReference>
<accession>A6GD27</accession>
<sequence length="310" mass="32685">GPVPIPYPDSSFTKDLKDGSKTVLVGGKPIALKSSSHLASSPLGNEAATKSFGAGVVSHQITGKTFFAMWSMDVKAQGKNVCRHLDIATCNHGSPGNSPPMPAAGSMSVGGTGSSASTGPLCECCGQPMHDGQKDDSGNPAPTVSEDEWYCLDELPAIEAAIEALPTVHPLNKTGMKHLEADEDKLIKRWEELEQRKEAVANARAKGCESLPEPPCNVYRVTPTGSADKIANEWDDYRSDYLSANGYPPGTKTNHRVPKVAGGCPGNAHSQGNLVHDSELSADCLKADDELGKAQSSAARIWETRGPPTP</sequence>
<dbReference type="RefSeq" id="WP_006974618.1">
    <property type="nucleotide sequence ID" value="NZ_ABCS01000069.1"/>
</dbReference>